<organism evidence="1 2">
    <name type="scientific">Shewanella jiangmenensis</name>
    <dbReference type="NCBI Taxonomy" id="2837387"/>
    <lineage>
        <taxon>Bacteria</taxon>
        <taxon>Pseudomonadati</taxon>
        <taxon>Pseudomonadota</taxon>
        <taxon>Gammaproteobacteria</taxon>
        <taxon>Alteromonadales</taxon>
        <taxon>Shewanellaceae</taxon>
        <taxon>Shewanella</taxon>
    </lineage>
</organism>
<evidence type="ECO:0000313" key="2">
    <source>
        <dbReference type="Proteomes" id="UP001195903"/>
    </source>
</evidence>
<gene>
    <name evidence="1" type="ORF">KJI95_17495</name>
</gene>
<reference evidence="1 2" key="1">
    <citation type="submission" date="2021-05" db="EMBL/GenBank/DDBJ databases">
        <title>Shewanella sp. JM162201.</title>
        <authorList>
            <person name="Xu S."/>
            <person name="Li A."/>
        </authorList>
    </citation>
    <scope>NUCLEOTIDE SEQUENCE [LARGE SCALE GENOMIC DNA]</scope>
    <source>
        <strain evidence="1 2">JM162201</strain>
    </source>
</reference>
<keyword evidence="2" id="KW-1185">Reference proteome</keyword>
<dbReference type="EMBL" id="JAHEPS010000010">
    <property type="protein sequence ID" value="MBT1446291.1"/>
    <property type="molecule type" value="Genomic_DNA"/>
</dbReference>
<name>A0ABS5V985_9GAMM</name>
<proteinExistence type="predicted"/>
<evidence type="ECO:0000313" key="1">
    <source>
        <dbReference type="EMBL" id="MBT1446291.1"/>
    </source>
</evidence>
<accession>A0ABS5V985</accession>
<sequence length="138" mass="15582">MATMLSAAAVFGSFAATESWQSRVAPLSALMRRRLGGWEEHMDLRETIGSFVDERPEQGDSLTLYRENGRVYLQTWFSDGCHSRDEMAVTQTEHGMRLDDKGGNFFGEFFVMTAAGLEFHNDAGCFYTAPFYREQAEA</sequence>
<protein>
    <submittedName>
        <fullName evidence="1">Uncharacterized protein</fullName>
    </submittedName>
</protein>
<dbReference type="Proteomes" id="UP001195903">
    <property type="component" value="Unassembled WGS sequence"/>
</dbReference>
<comment type="caution">
    <text evidence="1">The sequence shown here is derived from an EMBL/GenBank/DDBJ whole genome shotgun (WGS) entry which is preliminary data.</text>
</comment>